<evidence type="ECO:0000256" key="2">
    <source>
        <dbReference type="ARBA" id="ARBA00022946"/>
    </source>
</evidence>
<comment type="caution">
    <text evidence="10">The sequence shown here is derived from an EMBL/GenBank/DDBJ whole genome shotgun (WGS) entry which is preliminary data.</text>
</comment>
<evidence type="ECO:0000256" key="6">
    <source>
        <dbReference type="ARBA" id="ARBA00023284"/>
    </source>
</evidence>
<dbReference type="InterPro" id="IPR044182">
    <property type="entry name" value="CITRX"/>
</dbReference>
<protein>
    <submittedName>
        <fullName evidence="10">DUF255 domain-containing protein</fullName>
    </submittedName>
</protein>
<dbReference type="PROSITE" id="PS51352">
    <property type="entry name" value="THIOREDOXIN_2"/>
    <property type="match status" value="1"/>
</dbReference>
<dbReference type="InterPro" id="IPR013766">
    <property type="entry name" value="Thioredoxin_domain"/>
</dbReference>
<evidence type="ECO:0000256" key="4">
    <source>
        <dbReference type="ARBA" id="ARBA00023002"/>
    </source>
</evidence>
<proteinExistence type="inferred from homology"/>
<evidence type="ECO:0000256" key="5">
    <source>
        <dbReference type="ARBA" id="ARBA00023157"/>
    </source>
</evidence>
<evidence type="ECO:0000256" key="3">
    <source>
        <dbReference type="ARBA" id="ARBA00022982"/>
    </source>
</evidence>
<dbReference type="InterPro" id="IPR036249">
    <property type="entry name" value="Thioredoxin-like_sf"/>
</dbReference>
<keyword evidence="3" id="KW-0249">Electron transport</keyword>
<feature type="chain" id="PRO_5018968387" evidence="8">
    <location>
        <begin position="19"/>
        <end position="387"/>
    </location>
</feature>
<evidence type="ECO:0000313" key="11">
    <source>
        <dbReference type="Proteomes" id="UP000284243"/>
    </source>
</evidence>
<dbReference type="Pfam" id="PF13899">
    <property type="entry name" value="Thioredoxin_7"/>
    <property type="match status" value="1"/>
</dbReference>
<evidence type="ECO:0000313" key="10">
    <source>
        <dbReference type="EMBL" id="RGU57013.1"/>
    </source>
</evidence>
<keyword evidence="8" id="KW-0732">Signal</keyword>
<keyword evidence="2" id="KW-0809">Transit peptide</keyword>
<keyword evidence="1" id="KW-0813">Transport</keyword>
<gene>
    <name evidence="10" type="ORF">DWW57_07430</name>
</gene>
<dbReference type="EMBL" id="QRYC01000007">
    <property type="protein sequence ID" value="RGU57013.1"/>
    <property type="molecule type" value="Genomic_DNA"/>
</dbReference>
<keyword evidence="4" id="KW-0560">Oxidoreductase</keyword>
<dbReference type="PANTHER" id="PTHR47834">
    <property type="entry name" value="THIOREDOXIN-LIKE PROTEIN CITRX, CHLOROPLASTIC"/>
    <property type="match status" value="1"/>
</dbReference>
<evidence type="ECO:0000256" key="8">
    <source>
        <dbReference type="SAM" id="SignalP"/>
    </source>
</evidence>
<reference evidence="10 11" key="1">
    <citation type="submission" date="2018-08" db="EMBL/GenBank/DDBJ databases">
        <title>A genome reference for cultivated species of the human gut microbiota.</title>
        <authorList>
            <person name="Zou Y."/>
            <person name="Xue W."/>
            <person name="Luo G."/>
        </authorList>
    </citation>
    <scope>NUCLEOTIDE SEQUENCE [LARGE SCALE GENOMIC DNA]</scope>
    <source>
        <strain evidence="10 11">AF16-14</strain>
    </source>
</reference>
<dbReference type="GO" id="GO:0045454">
    <property type="term" value="P:cell redox homeostasis"/>
    <property type="evidence" value="ECO:0007669"/>
    <property type="project" value="InterPro"/>
</dbReference>
<evidence type="ECO:0000256" key="1">
    <source>
        <dbReference type="ARBA" id="ARBA00022448"/>
    </source>
</evidence>
<evidence type="ECO:0000256" key="7">
    <source>
        <dbReference type="ARBA" id="ARBA00024039"/>
    </source>
</evidence>
<comment type="similarity">
    <text evidence="7">Belongs to the thioredoxin family. Plant CITRX-type subfamily.</text>
</comment>
<dbReference type="Gene3D" id="3.40.30.10">
    <property type="entry name" value="Glutaredoxin"/>
    <property type="match status" value="1"/>
</dbReference>
<evidence type="ECO:0000259" key="9">
    <source>
        <dbReference type="PROSITE" id="PS51352"/>
    </source>
</evidence>
<dbReference type="CDD" id="cd02947">
    <property type="entry name" value="TRX_family"/>
    <property type="match status" value="1"/>
</dbReference>
<dbReference type="PROSITE" id="PS00194">
    <property type="entry name" value="THIOREDOXIN_1"/>
    <property type="match status" value="1"/>
</dbReference>
<dbReference type="GO" id="GO:0015035">
    <property type="term" value="F:protein-disulfide reductase activity"/>
    <property type="evidence" value="ECO:0007669"/>
    <property type="project" value="InterPro"/>
</dbReference>
<dbReference type="SUPFAM" id="SSF52833">
    <property type="entry name" value="Thioredoxin-like"/>
    <property type="match status" value="1"/>
</dbReference>
<accession>A0A412TTA1</accession>
<dbReference type="InterPro" id="IPR017937">
    <property type="entry name" value="Thioredoxin_CS"/>
</dbReference>
<keyword evidence="5" id="KW-1015">Disulfide bond</keyword>
<dbReference type="AlphaFoldDB" id="A0A412TTA1"/>
<keyword evidence="6" id="KW-0676">Redox-active center</keyword>
<sequence>MKKLIFLFSLFIAFQAVAQEGIRFRHCSWEEAKAMAKKEKKPIFIDFYTQWCGPCLNMAENIFTLGSVGNFYNDHFVCLKIDAETGEGVELAKKYEVASFPTFVFVNPKTEKAIHISGSNQDRETFLFTGASALDPKKTSVYLMEQQKAGNTKPEFLLDYAYYAASRYNRTESEKCAEQLITKPGYSLENPKVWALFVKSIHGRDNKLFKMLCSDIDKYRKIHGTQAVDSKLFKECNYCPDAAELAAIPDFEGKTFLTRKNEADRLISAEKYEEAARLIDQMVADPGAFREELCIYFRFMTRSATYKDYPEFWKEKCLEYSRYMAYNMSNRDDATTHFDYANQLEHFIRTNPEIQKHLPEFLQNQPKYGVKEYSMRPEKLKAKPKRH</sequence>
<dbReference type="Proteomes" id="UP000284243">
    <property type="component" value="Unassembled WGS sequence"/>
</dbReference>
<dbReference type="RefSeq" id="WP_046403091.1">
    <property type="nucleotide sequence ID" value="NZ_CABJFF010000007.1"/>
</dbReference>
<dbReference type="PANTHER" id="PTHR47834:SF2">
    <property type="entry name" value="THIOREDOXIN-LIKE PROTEIN CITRX, CHLOROPLASTIC"/>
    <property type="match status" value="1"/>
</dbReference>
<name>A0A412TTA1_9BACT</name>
<organism evidence="10 11">
    <name type="scientific">Odoribacter splanchnicus</name>
    <dbReference type="NCBI Taxonomy" id="28118"/>
    <lineage>
        <taxon>Bacteria</taxon>
        <taxon>Pseudomonadati</taxon>
        <taxon>Bacteroidota</taxon>
        <taxon>Bacteroidia</taxon>
        <taxon>Bacteroidales</taxon>
        <taxon>Odoribacteraceae</taxon>
        <taxon>Odoribacter</taxon>
    </lineage>
</organism>
<feature type="signal peptide" evidence="8">
    <location>
        <begin position="1"/>
        <end position="18"/>
    </location>
</feature>
<feature type="domain" description="Thioredoxin" evidence="9">
    <location>
        <begin position="5"/>
        <end position="139"/>
    </location>
</feature>